<dbReference type="OrthoDB" id="8592798at2"/>
<dbReference type="InterPro" id="IPR019734">
    <property type="entry name" value="TPR_rpt"/>
</dbReference>
<dbReference type="AlphaFoldDB" id="A0A1Y5SM48"/>
<evidence type="ECO:0000313" key="4">
    <source>
        <dbReference type="Proteomes" id="UP000193623"/>
    </source>
</evidence>
<name>A0A1Y5SM48_9RHOB</name>
<keyword evidence="2" id="KW-0732">Signal</keyword>
<proteinExistence type="predicted"/>
<dbReference type="SUPFAM" id="SSF48452">
    <property type="entry name" value="TPR-like"/>
    <property type="match status" value="1"/>
</dbReference>
<keyword evidence="1" id="KW-0802">TPR repeat</keyword>
<keyword evidence="4" id="KW-1185">Reference proteome</keyword>
<feature type="repeat" description="TPR" evidence="1">
    <location>
        <begin position="91"/>
        <end position="124"/>
    </location>
</feature>
<evidence type="ECO:0000313" key="3">
    <source>
        <dbReference type="EMBL" id="SLN43362.1"/>
    </source>
</evidence>
<evidence type="ECO:0000256" key="2">
    <source>
        <dbReference type="SAM" id="SignalP"/>
    </source>
</evidence>
<dbReference type="InterPro" id="IPR011990">
    <property type="entry name" value="TPR-like_helical_dom_sf"/>
</dbReference>
<dbReference type="PROSITE" id="PS50005">
    <property type="entry name" value="TPR"/>
    <property type="match status" value="1"/>
</dbReference>
<reference evidence="3 4" key="1">
    <citation type="submission" date="2017-03" db="EMBL/GenBank/DDBJ databases">
        <authorList>
            <person name="Afonso C.L."/>
            <person name="Miller P.J."/>
            <person name="Scott M.A."/>
            <person name="Spackman E."/>
            <person name="Goraichik I."/>
            <person name="Dimitrov K.M."/>
            <person name="Suarez D.L."/>
            <person name="Swayne D.E."/>
        </authorList>
    </citation>
    <scope>NUCLEOTIDE SEQUENCE [LARGE SCALE GENOMIC DNA]</scope>
    <source>
        <strain evidence="3 4">CECT 8397</strain>
    </source>
</reference>
<dbReference type="EMBL" id="FWFT01000003">
    <property type="protein sequence ID" value="SLN43362.1"/>
    <property type="molecule type" value="Genomic_DNA"/>
</dbReference>
<sequence>MRLTLAATLLAATPMMALAAGSGSSTPPTPTETTEQCVEGLVFDLATQTCMTPEQSTNDDNAMMDAVRELSYEGRYADARQVLDLLDPADSMVQTYYGFTARKMGDMDGAMSFYQAALTIDPNNNLARSYMGQGMVSMGDLVGAQAQLTEIRARDGRQTWPEIALRMAIDTGVGPSY</sequence>
<accession>A0A1Y5SM48</accession>
<gene>
    <name evidence="3" type="ORF">PSJ8397_02218</name>
</gene>
<dbReference type="Proteomes" id="UP000193623">
    <property type="component" value="Unassembled WGS sequence"/>
</dbReference>
<feature type="chain" id="PRO_5012667031" evidence="2">
    <location>
        <begin position="20"/>
        <end position="177"/>
    </location>
</feature>
<dbReference type="Gene3D" id="1.25.40.10">
    <property type="entry name" value="Tetratricopeptide repeat domain"/>
    <property type="match status" value="1"/>
</dbReference>
<evidence type="ECO:0000256" key="1">
    <source>
        <dbReference type="PROSITE-ProRule" id="PRU00339"/>
    </source>
</evidence>
<feature type="signal peptide" evidence="2">
    <location>
        <begin position="1"/>
        <end position="19"/>
    </location>
</feature>
<organism evidence="3 4">
    <name type="scientific">Pseudooctadecabacter jejudonensis</name>
    <dbReference type="NCBI Taxonomy" id="1391910"/>
    <lineage>
        <taxon>Bacteria</taxon>
        <taxon>Pseudomonadati</taxon>
        <taxon>Pseudomonadota</taxon>
        <taxon>Alphaproteobacteria</taxon>
        <taxon>Rhodobacterales</taxon>
        <taxon>Paracoccaceae</taxon>
        <taxon>Pseudooctadecabacter</taxon>
    </lineage>
</organism>
<dbReference type="RefSeq" id="WP_085864627.1">
    <property type="nucleotide sequence ID" value="NZ_FWFT01000003.1"/>
</dbReference>
<protein>
    <submittedName>
        <fullName evidence="3">Uncharacterized protein</fullName>
    </submittedName>
</protein>
<dbReference type="Pfam" id="PF14559">
    <property type="entry name" value="TPR_19"/>
    <property type="match status" value="1"/>
</dbReference>